<dbReference type="InterPro" id="IPR032567">
    <property type="entry name" value="RTL1-rel"/>
</dbReference>
<name>A0A699XCL0_TANCI</name>
<comment type="caution">
    <text evidence="1">The sequence shown here is derived from an EMBL/GenBank/DDBJ whole genome shotgun (WGS) entry which is preliminary data.</text>
</comment>
<feature type="non-terminal residue" evidence="1">
    <location>
        <position position="1"/>
    </location>
</feature>
<reference evidence="1" key="1">
    <citation type="journal article" date="2019" name="Sci. Rep.">
        <title>Draft genome of Tanacetum cinerariifolium, the natural source of mosquito coil.</title>
        <authorList>
            <person name="Yamashiro T."/>
            <person name="Shiraishi A."/>
            <person name="Satake H."/>
            <person name="Nakayama K."/>
        </authorList>
    </citation>
    <scope>NUCLEOTIDE SEQUENCE</scope>
</reference>
<organism evidence="1">
    <name type="scientific">Tanacetum cinerariifolium</name>
    <name type="common">Dalmatian daisy</name>
    <name type="synonym">Chrysanthemum cinerariifolium</name>
    <dbReference type="NCBI Taxonomy" id="118510"/>
    <lineage>
        <taxon>Eukaryota</taxon>
        <taxon>Viridiplantae</taxon>
        <taxon>Streptophyta</taxon>
        <taxon>Embryophyta</taxon>
        <taxon>Tracheophyta</taxon>
        <taxon>Spermatophyta</taxon>
        <taxon>Magnoliopsida</taxon>
        <taxon>eudicotyledons</taxon>
        <taxon>Gunneridae</taxon>
        <taxon>Pentapetalae</taxon>
        <taxon>asterids</taxon>
        <taxon>campanulids</taxon>
        <taxon>Asterales</taxon>
        <taxon>Asteraceae</taxon>
        <taxon>Asteroideae</taxon>
        <taxon>Anthemideae</taxon>
        <taxon>Anthemidinae</taxon>
        <taxon>Tanacetum</taxon>
    </lineage>
</organism>
<keyword evidence="1" id="KW-0695">RNA-directed DNA polymerase</keyword>
<dbReference type="GO" id="GO:0003964">
    <property type="term" value="F:RNA-directed DNA polymerase activity"/>
    <property type="evidence" value="ECO:0007669"/>
    <property type="project" value="UniProtKB-KW"/>
</dbReference>
<keyword evidence="1" id="KW-0548">Nucleotidyltransferase</keyword>
<keyword evidence="1" id="KW-0808">Transferase</keyword>
<protein>
    <submittedName>
        <fullName evidence="1">Putative reverse transcriptase domain-containing protein</fullName>
    </submittedName>
</protein>
<sequence length="75" mass="8427">SYLFVAQVVEKEPVERCLEDVPVICKFTDVFLEDFPGLPPPREVEFEIELVPGAAPVARAPYRLAPSEIKELAKQ</sequence>
<gene>
    <name evidence="1" type="ORF">Tci_929791</name>
</gene>
<accession>A0A699XCL0</accession>
<dbReference type="SUPFAM" id="SSF56672">
    <property type="entry name" value="DNA/RNA polymerases"/>
    <property type="match status" value="1"/>
</dbReference>
<dbReference type="InterPro" id="IPR043502">
    <property type="entry name" value="DNA/RNA_pol_sf"/>
</dbReference>
<proteinExistence type="predicted"/>
<dbReference type="AlphaFoldDB" id="A0A699XCL0"/>
<dbReference type="PANTHER" id="PTHR15503:SF45">
    <property type="entry name" value="RNA-DIRECTED DNA POLYMERASE HOMOLOG"/>
    <property type="match status" value="1"/>
</dbReference>
<dbReference type="PANTHER" id="PTHR15503">
    <property type="entry name" value="LDOC1 RELATED"/>
    <property type="match status" value="1"/>
</dbReference>
<dbReference type="EMBL" id="BKCJ011845379">
    <property type="protein sequence ID" value="GFD57822.1"/>
    <property type="molecule type" value="Genomic_DNA"/>
</dbReference>
<evidence type="ECO:0000313" key="1">
    <source>
        <dbReference type="EMBL" id="GFD57822.1"/>
    </source>
</evidence>